<comment type="caution">
    <text evidence="2">The sequence shown here is derived from an EMBL/GenBank/DDBJ whole genome shotgun (WGS) entry which is preliminary data.</text>
</comment>
<dbReference type="AlphaFoldDB" id="A0A9N8KE30"/>
<evidence type="ECO:0000313" key="2">
    <source>
        <dbReference type="EMBL" id="CAD0106027.1"/>
    </source>
</evidence>
<feature type="non-terminal residue" evidence="2">
    <location>
        <position position="1"/>
    </location>
</feature>
<feature type="non-terminal residue" evidence="2">
    <location>
        <position position="463"/>
    </location>
</feature>
<accession>A0A9N8KE30</accession>
<organism evidence="2 3">
    <name type="scientific">Aureobasidium uvarum</name>
    <dbReference type="NCBI Taxonomy" id="2773716"/>
    <lineage>
        <taxon>Eukaryota</taxon>
        <taxon>Fungi</taxon>
        <taxon>Dikarya</taxon>
        <taxon>Ascomycota</taxon>
        <taxon>Pezizomycotina</taxon>
        <taxon>Dothideomycetes</taxon>
        <taxon>Dothideomycetidae</taxon>
        <taxon>Dothideales</taxon>
        <taxon>Saccotheciaceae</taxon>
        <taxon>Aureobasidium</taxon>
    </lineage>
</organism>
<dbReference type="EMBL" id="CAINUL010000001">
    <property type="protein sequence ID" value="CAD0106027.1"/>
    <property type="molecule type" value="Genomic_DNA"/>
</dbReference>
<proteinExistence type="predicted"/>
<evidence type="ECO:0000313" key="3">
    <source>
        <dbReference type="Proteomes" id="UP000745764"/>
    </source>
</evidence>
<evidence type="ECO:0000256" key="1">
    <source>
        <dbReference type="SAM" id="MobiDB-lite"/>
    </source>
</evidence>
<gene>
    <name evidence="2" type="ORF">AWRI4620_LOCUS282</name>
</gene>
<dbReference type="Proteomes" id="UP000745764">
    <property type="component" value="Unassembled WGS sequence"/>
</dbReference>
<name>A0A9N8KE30_9PEZI</name>
<feature type="compositionally biased region" description="Low complexity" evidence="1">
    <location>
        <begin position="238"/>
        <end position="250"/>
    </location>
</feature>
<protein>
    <submittedName>
        <fullName evidence="2">Uncharacterized protein</fullName>
    </submittedName>
</protein>
<reference evidence="2" key="1">
    <citation type="submission" date="2020-06" db="EMBL/GenBank/DDBJ databases">
        <authorList>
            <person name="Onetto C."/>
        </authorList>
    </citation>
    <scope>NUCLEOTIDE SEQUENCE</scope>
</reference>
<sequence length="463" mass="52713">HFACVAQHRSNIKDIDRNIIALLDGSPNATNLSIEERLTTTKLSKAKLLEQAASDSSKLTLGELSLRKERYWIDPPRLTFGQMNLLKERYWIDPAVAATEARSAAETALISVTGQDWKGAMDKLKKVRAMLYEDNEEAALWNTEVEEWRRMMDASKQRQKQEVESRLAAAQPWVKRLWEEDQGKKSWGYAVFRDPEAVNEEYESRMGAALMHARDAIGCGETISARWKLQSFEWPSVTPTDQNTNTQTDGETTEAIDDDQKHEETQIVSDGQNSTDKEATSQLEARFQGLRERFKVLRKRASGRQIATVNQTDRAALQSGILRNVFIVIDQPCVDSLFSEAANVDDMWVWAVDPDYIQPTATDTPDSPSDQYRGYLRVRLQQLVNNFFDARRFLDNEYSMAALWQAAQLSRNQAFVSVRDSEQKLWTMSRLMGSAIRPEGVVRPAAKLLYNENGTYIQKGQEA</sequence>
<feature type="region of interest" description="Disordered" evidence="1">
    <location>
        <begin position="235"/>
        <end position="279"/>
    </location>
</feature>
<keyword evidence="3" id="KW-1185">Reference proteome</keyword>
<dbReference type="OrthoDB" id="4777915at2759"/>